<evidence type="ECO:0000313" key="2">
    <source>
        <dbReference type="EMBL" id="KAL2324353.1"/>
    </source>
</evidence>
<dbReference type="EMBL" id="JBGMDY010000008">
    <property type="protein sequence ID" value="KAL2324353.1"/>
    <property type="molecule type" value="Genomic_DNA"/>
</dbReference>
<dbReference type="PANTHER" id="PTHR10621">
    <property type="entry name" value="UV EXCISION REPAIR PROTEIN RAD23"/>
    <property type="match status" value="1"/>
</dbReference>
<dbReference type="SUPFAM" id="SSF54236">
    <property type="entry name" value="Ubiquitin-like"/>
    <property type="match status" value="2"/>
</dbReference>
<gene>
    <name evidence="2" type="ORF">Fmac_023411</name>
</gene>
<sequence length="232" mass="27317">MDALTPRRRWRRRWSEENTEDKQIASSPDSPTEWATVVLEVKVPACRERIPIEMDAEETVLKLKEKVLELEKMYAVPVDRVVLQSHKTHFELLDHKLLKDCLAFDYPDNEIDVYLKPPPPPPPPPRVVETEKLKVTVLPRNTLERIEVEVKAEENVAVLREKLEEIHQRVRFRLPLTGSYIFIYNESPMNETKSFRWHGVQHGDTILTFDGDYVEEYDYVPEDEDYSLLGEY</sequence>
<comment type="caution">
    <text evidence="2">The sequence shown here is derived from an EMBL/GenBank/DDBJ whole genome shotgun (WGS) entry which is preliminary data.</text>
</comment>
<evidence type="ECO:0000313" key="3">
    <source>
        <dbReference type="Proteomes" id="UP001603857"/>
    </source>
</evidence>
<dbReference type="AlphaFoldDB" id="A0ABD1LLM2"/>
<dbReference type="Gene3D" id="3.10.20.90">
    <property type="entry name" value="Phosphatidylinositol 3-kinase Catalytic Subunit, Chain A, domain 1"/>
    <property type="match status" value="1"/>
</dbReference>
<feature type="compositionally biased region" description="Basic and acidic residues" evidence="1">
    <location>
        <begin position="13"/>
        <end position="23"/>
    </location>
</feature>
<dbReference type="CDD" id="cd17039">
    <property type="entry name" value="Ubl_ubiquitin_like"/>
    <property type="match status" value="1"/>
</dbReference>
<dbReference type="PANTHER" id="PTHR10621:SF38">
    <property type="entry name" value="UBIQUITIN DOMAIN-CONTAINING PROTEIN 7SL RNA1-RELATED"/>
    <property type="match status" value="1"/>
</dbReference>
<protein>
    <recommendedName>
        <fullName evidence="4">Ubiquitin-like domain-containing protein</fullName>
    </recommendedName>
</protein>
<keyword evidence="3" id="KW-1185">Reference proteome</keyword>
<dbReference type="Proteomes" id="UP001603857">
    <property type="component" value="Unassembled WGS sequence"/>
</dbReference>
<feature type="compositionally biased region" description="Basic residues" evidence="1">
    <location>
        <begin position="1"/>
        <end position="12"/>
    </location>
</feature>
<evidence type="ECO:0008006" key="4">
    <source>
        <dbReference type="Google" id="ProtNLM"/>
    </source>
</evidence>
<organism evidence="2 3">
    <name type="scientific">Flemingia macrophylla</name>
    <dbReference type="NCBI Taxonomy" id="520843"/>
    <lineage>
        <taxon>Eukaryota</taxon>
        <taxon>Viridiplantae</taxon>
        <taxon>Streptophyta</taxon>
        <taxon>Embryophyta</taxon>
        <taxon>Tracheophyta</taxon>
        <taxon>Spermatophyta</taxon>
        <taxon>Magnoliopsida</taxon>
        <taxon>eudicotyledons</taxon>
        <taxon>Gunneridae</taxon>
        <taxon>Pentapetalae</taxon>
        <taxon>rosids</taxon>
        <taxon>fabids</taxon>
        <taxon>Fabales</taxon>
        <taxon>Fabaceae</taxon>
        <taxon>Papilionoideae</taxon>
        <taxon>50 kb inversion clade</taxon>
        <taxon>NPAAA clade</taxon>
        <taxon>indigoferoid/millettioid clade</taxon>
        <taxon>Phaseoleae</taxon>
        <taxon>Flemingia</taxon>
    </lineage>
</organism>
<feature type="region of interest" description="Disordered" evidence="1">
    <location>
        <begin position="1"/>
        <end position="29"/>
    </location>
</feature>
<accession>A0ABD1LLM2</accession>
<reference evidence="2 3" key="1">
    <citation type="submission" date="2024-08" db="EMBL/GenBank/DDBJ databases">
        <title>Insights into the chromosomal genome structure of Flemingia macrophylla.</title>
        <authorList>
            <person name="Ding Y."/>
            <person name="Zhao Y."/>
            <person name="Bi W."/>
            <person name="Wu M."/>
            <person name="Zhao G."/>
            <person name="Gong Y."/>
            <person name="Li W."/>
            <person name="Zhang P."/>
        </authorList>
    </citation>
    <scope>NUCLEOTIDE SEQUENCE [LARGE SCALE GENOMIC DNA]</scope>
    <source>
        <strain evidence="2">DYQJB</strain>
        <tissue evidence="2">Leaf</tissue>
    </source>
</reference>
<name>A0ABD1LLM2_9FABA</name>
<proteinExistence type="predicted"/>
<dbReference type="InterPro" id="IPR029071">
    <property type="entry name" value="Ubiquitin-like_domsf"/>
</dbReference>
<evidence type="ECO:0000256" key="1">
    <source>
        <dbReference type="SAM" id="MobiDB-lite"/>
    </source>
</evidence>